<evidence type="ECO:0000256" key="5">
    <source>
        <dbReference type="ARBA" id="ARBA00022984"/>
    </source>
</evidence>
<comment type="subcellular location">
    <subcellularLocation>
        <location evidence="1">Cell membrane</location>
        <topology evidence="1">Multi-pass membrane protein</topology>
    </subcellularLocation>
</comment>
<evidence type="ECO:0000256" key="8">
    <source>
        <dbReference type="ARBA" id="ARBA00060041"/>
    </source>
</evidence>
<gene>
    <name evidence="11" type="ORF">ABVT43_16560</name>
</gene>
<comment type="caution">
    <text evidence="11">The sequence shown here is derived from an EMBL/GenBank/DDBJ whole genome shotgun (WGS) entry which is preliminary data.</text>
</comment>
<evidence type="ECO:0000256" key="4">
    <source>
        <dbReference type="ARBA" id="ARBA00022960"/>
    </source>
</evidence>
<evidence type="ECO:0000256" key="9">
    <source>
        <dbReference type="ARBA" id="ARBA00061532"/>
    </source>
</evidence>
<keyword evidence="3 10" id="KW-0812">Transmembrane</keyword>
<dbReference type="InterPro" id="IPR051050">
    <property type="entry name" value="Lipid_II_flippase_MurJ/MviN"/>
</dbReference>
<feature type="transmembrane region" description="Helical" evidence="10">
    <location>
        <begin position="81"/>
        <end position="106"/>
    </location>
</feature>
<feature type="transmembrane region" description="Helical" evidence="10">
    <location>
        <begin position="373"/>
        <end position="393"/>
    </location>
</feature>
<organism evidence="11 12">
    <name type="scientific">Aliikangiella maris</name>
    <dbReference type="NCBI Taxonomy" id="3162458"/>
    <lineage>
        <taxon>Bacteria</taxon>
        <taxon>Pseudomonadati</taxon>
        <taxon>Pseudomonadota</taxon>
        <taxon>Gammaproteobacteria</taxon>
        <taxon>Oceanospirillales</taxon>
        <taxon>Pleioneaceae</taxon>
        <taxon>Aliikangiella</taxon>
    </lineage>
</organism>
<feature type="transmembrane region" description="Helical" evidence="10">
    <location>
        <begin position="184"/>
        <end position="203"/>
    </location>
</feature>
<feature type="transmembrane region" description="Helical" evidence="10">
    <location>
        <begin position="36"/>
        <end position="60"/>
    </location>
</feature>
<proteinExistence type="inferred from homology"/>
<dbReference type="PANTHER" id="PTHR47019:SF1">
    <property type="entry name" value="LIPID II FLIPPASE MURJ"/>
    <property type="match status" value="1"/>
</dbReference>
<evidence type="ECO:0000256" key="7">
    <source>
        <dbReference type="ARBA" id="ARBA00023136"/>
    </source>
</evidence>
<keyword evidence="6 10" id="KW-1133">Transmembrane helix</keyword>
<comment type="similarity">
    <text evidence="9">Belongs to the MurJ/MviN family.</text>
</comment>
<dbReference type="PRINTS" id="PR01806">
    <property type="entry name" value="VIRFACTRMVIN"/>
</dbReference>
<evidence type="ECO:0000256" key="2">
    <source>
        <dbReference type="ARBA" id="ARBA00022475"/>
    </source>
</evidence>
<evidence type="ECO:0000256" key="6">
    <source>
        <dbReference type="ARBA" id="ARBA00022989"/>
    </source>
</evidence>
<feature type="transmembrane region" description="Helical" evidence="10">
    <location>
        <begin position="301"/>
        <end position="320"/>
    </location>
</feature>
<keyword evidence="7 10" id="KW-0472">Membrane</keyword>
<dbReference type="PANTHER" id="PTHR47019">
    <property type="entry name" value="LIPID II FLIPPASE MURJ"/>
    <property type="match status" value="1"/>
</dbReference>
<keyword evidence="12" id="KW-1185">Reference proteome</keyword>
<feature type="transmembrane region" description="Helical" evidence="10">
    <location>
        <begin position="467"/>
        <end position="491"/>
    </location>
</feature>
<keyword evidence="2" id="KW-1003">Cell membrane</keyword>
<feature type="transmembrane region" description="Helical" evidence="10">
    <location>
        <begin position="158"/>
        <end position="178"/>
    </location>
</feature>
<feature type="transmembrane region" description="Helical" evidence="10">
    <location>
        <begin position="126"/>
        <end position="146"/>
    </location>
</feature>
<dbReference type="RefSeq" id="WP_353897338.1">
    <property type="nucleotide sequence ID" value="NZ_JBEVCJ010000026.1"/>
</dbReference>
<keyword evidence="5" id="KW-0573">Peptidoglycan synthesis</keyword>
<protein>
    <submittedName>
        <fullName evidence="11">Lipid II flippase MurJ</fullName>
    </submittedName>
</protein>
<reference evidence="11 12" key="1">
    <citation type="submission" date="2024-06" db="EMBL/GenBank/DDBJ databases">
        <authorList>
            <person name="Li F."/>
        </authorList>
    </citation>
    <scope>NUCLEOTIDE SEQUENCE [LARGE SCALE GENOMIC DNA]</scope>
    <source>
        <strain evidence="11 12">GXAS 311</strain>
    </source>
</reference>
<evidence type="ECO:0000256" key="1">
    <source>
        <dbReference type="ARBA" id="ARBA00004651"/>
    </source>
</evidence>
<dbReference type="Pfam" id="PF03023">
    <property type="entry name" value="MurJ"/>
    <property type="match status" value="1"/>
</dbReference>
<feature type="transmembrane region" description="Helical" evidence="10">
    <location>
        <begin position="399"/>
        <end position="421"/>
    </location>
</feature>
<dbReference type="EMBL" id="JBEVCJ010000026">
    <property type="protein sequence ID" value="MET1256756.1"/>
    <property type="molecule type" value="Genomic_DNA"/>
</dbReference>
<evidence type="ECO:0000256" key="10">
    <source>
        <dbReference type="SAM" id="Phobius"/>
    </source>
</evidence>
<evidence type="ECO:0000256" key="3">
    <source>
        <dbReference type="ARBA" id="ARBA00022692"/>
    </source>
</evidence>
<evidence type="ECO:0000313" key="12">
    <source>
        <dbReference type="Proteomes" id="UP001548189"/>
    </source>
</evidence>
<dbReference type="InterPro" id="IPR004268">
    <property type="entry name" value="MurJ"/>
</dbReference>
<feature type="transmembrane region" description="Helical" evidence="10">
    <location>
        <begin position="340"/>
        <end position="361"/>
    </location>
</feature>
<accession>A0ABV2BXU7</accession>
<feature type="transmembrane region" description="Helical" evidence="10">
    <location>
        <begin position="433"/>
        <end position="455"/>
    </location>
</feature>
<keyword evidence="4" id="KW-0133">Cell shape</keyword>
<sequence length="521" mass="57109">MSHLVVLVISFLGKIVGVGKSLFIAALFGTAMELDAFYIAYMLPFLLPDVLKGIVSNAFIPQFMRSVQGQPDKADWTGINTLFTTMIIFLVLLSSVLYISASQVVFFLAPGADSETQKLAGELLQVMAFIMPVLGINAILTTLANCFNRFTVASTESLVTNIIIISGIVFLHLSLGIYALVYSLMAGFVVYSLVLIYSNFYLIKSYLKTSFAFSHADFIAPAKQMLPLTVGYIGAITMGIVDTQFVSLLSSGAISALNYALMIASLPLETFTQSVIVTHYPRISQYIASGNREQLEAIQISGLKAILFFVVPSSAVLFFYSEQIISLLLQRGNFDESSVVLTSSALTFFSLSVLARSICYFNYRFLHAANLSWHQVSVGLLGVVTNIVFNFLLYKPMGLAGIALATAIAITQNLILSGIIIQKKLQLFFLKNVLQQIGLFIPATAAMLLTITLVFNSMQHLLSHLNLSVLMIQHLSIAMGFILGGSIFLIITTYQKVPEAVAISNKLKQLFNKFLFWKIPG</sequence>
<comment type="function">
    <text evidence="8">Involved in peptidoglycan biosynthesis. Transports lipid-linked peptidoglycan precursors from the inner to the outer leaflet of the cytoplasmic membrane.</text>
</comment>
<dbReference type="Proteomes" id="UP001548189">
    <property type="component" value="Unassembled WGS sequence"/>
</dbReference>
<evidence type="ECO:0000313" key="11">
    <source>
        <dbReference type="EMBL" id="MET1256756.1"/>
    </source>
</evidence>
<name>A0ABV2BXU7_9GAMM</name>